<comment type="catalytic activity">
    <reaction evidence="1 7">
        <text>[(1-&gt;4)-alpha-D-glucosyl](n) + ADP-alpha-D-glucose = [(1-&gt;4)-alpha-D-glucosyl](n+1) + ADP + H(+)</text>
        <dbReference type="Rhea" id="RHEA:18189"/>
        <dbReference type="Rhea" id="RHEA-COMP:9584"/>
        <dbReference type="Rhea" id="RHEA-COMP:9587"/>
        <dbReference type="ChEBI" id="CHEBI:15378"/>
        <dbReference type="ChEBI" id="CHEBI:15444"/>
        <dbReference type="ChEBI" id="CHEBI:57498"/>
        <dbReference type="ChEBI" id="CHEBI:456216"/>
        <dbReference type="EC" id="2.4.1.21"/>
    </reaction>
</comment>
<sequence length="476" mass="55355">MIFTINILRIGVINLKIVYLASEVAPFYKSGGLADVLGALPKKMQELGHEVSIIMPKYDIIPLKYLEKLEWVARLESHGDVFNLVRYPDDKINYYFIENKALYERGHVYGDFDQDVQYAMFSELALRFLKEINLQADILHCNDWQTGPVPYFLNVRYNYDPFYWDMRTVYSIHNLMYQGKFSKYSFERMGYYMDDRHDLNFMEIGIGYGDVVNTVSPTYAEEIKYAYFGEGLEWITNRKYIHGILNGIDVEEFNPETTKGIIPFNKDSLDKKKENKYLLQEKLGLPKSDVALISIVSRLVEGKGLDLVSAALENLLQYDAVQIVILGSGDKFYEDYYNHLAWKYPDKFKVYLGYNGQLANEIYAGSDMFLMPSRYEPCGLSQMIAMRFGTIPIVRETGGLKDSVQPYNVFTDEGNGFSFANFNADDMLFTIKVAEGIYYDKPDVWEKLVKRNMDLDFSWDRSAREYEKLYELAKSY</sequence>
<keyword evidence="5 7" id="KW-0808">Transferase</keyword>
<accession>A0A510KN91</accession>
<dbReference type="HAMAP" id="MF_00484">
    <property type="entry name" value="Glycogen_synth"/>
    <property type="match status" value="1"/>
</dbReference>
<keyword evidence="4 7" id="KW-0328">Glycosyltransferase</keyword>
<evidence type="ECO:0000256" key="4">
    <source>
        <dbReference type="ARBA" id="ARBA00022676"/>
    </source>
</evidence>
<evidence type="ECO:0000256" key="5">
    <source>
        <dbReference type="ARBA" id="ARBA00022679"/>
    </source>
</evidence>
<dbReference type="CDD" id="cd03791">
    <property type="entry name" value="GT5_Glycogen_synthase_DULL1-like"/>
    <property type="match status" value="1"/>
</dbReference>
<evidence type="ECO:0000256" key="7">
    <source>
        <dbReference type="HAMAP-Rule" id="MF_00484"/>
    </source>
</evidence>
<dbReference type="GO" id="GO:0009011">
    <property type="term" value="F:alpha-1,4-glucan glucosyltransferase (ADP-glucose donor) activity"/>
    <property type="evidence" value="ECO:0007669"/>
    <property type="project" value="UniProtKB-UniRule"/>
</dbReference>
<reference evidence="10 11" key="1">
    <citation type="submission" date="2019-07" db="EMBL/GenBank/DDBJ databases">
        <title>Complete Genome Sequence of Leptotrichia trevisanii Strain JMUB3935.</title>
        <authorList>
            <person name="Watanabe S."/>
            <person name="Cui L."/>
        </authorList>
    </citation>
    <scope>NUCLEOTIDE SEQUENCE [LARGE SCALE GENOMIC DNA]</scope>
    <source>
        <strain evidence="10 11">JMUB3935</strain>
    </source>
</reference>
<protein>
    <recommendedName>
        <fullName evidence="7">Glycogen synthase</fullName>
        <ecNumber evidence="7">2.4.1.21</ecNumber>
    </recommendedName>
    <alternativeName>
        <fullName evidence="7">Starch [bacterial glycogen] synthase</fullName>
    </alternativeName>
</protein>
<dbReference type="STRING" id="1122173.GCA_000482505_01734"/>
<organism evidence="10 11">
    <name type="scientific">Leptotrichia trevisanii</name>
    <dbReference type="NCBI Taxonomy" id="109328"/>
    <lineage>
        <taxon>Bacteria</taxon>
        <taxon>Fusobacteriati</taxon>
        <taxon>Fusobacteriota</taxon>
        <taxon>Fusobacteriia</taxon>
        <taxon>Fusobacteriales</taxon>
        <taxon>Leptotrichiaceae</taxon>
        <taxon>Leptotrichia</taxon>
    </lineage>
</organism>
<gene>
    <name evidence="7" type="primary">glgA</name>
    <name evidence="10" type="ORF">JMUB3935_2171</name>
</gene>
<comment type="pathway">
    <text evidence="7">Glycan biosynthesis; glycogen biosynthesis.</text>
</comment>
<evidence type="ECO:0000256" key="1">
    <source>
        <dbReference type="ARBA" id="ARBA00001478"/>
    </source>
</evidence>
<comment type="similarity">
    <text evidence="3 7">Belongs to the glycosyltransferase 1 family. Bacterial/plant glycogen synthase subfamily.</text>
</comment>
<dbReference type="AlphaFoldDB" id="A0A510KN91"/>
<evidence type="ECO:0000313" key="11">
    <source>
        <dbReference type="Proteomes" id="UP000321378"/>
    </source>
</evidence>
<dbReference type="InterPro" id="IPR011835">
    <property type="entry name" value="GS/SS"/>
</dbReference>
<evidence type="ECO:0000259" key="8">
    <source>
        <dbReference type="Pfam" id="PF00534"/>
    </source>
</evidence>
<dbReference type="EC" id="2.4.1.21" evidence="7"/>
<evidence type="ECO:0000256" key="2">
    <source>
        <dbReference type="ARBA" id="ARBA00002764"/>
    </source>
</evidence>
<dbReference type="SUPFAM" id="SSF53756">
    <property type="entry name" value="UDP-Glycosyltransferase/glycogen phosphorylase"/>
    <property type="match status" value="1"/>
</dbReference>
<evidence type="ECO:0000313" key="10">
    <source>
        <dbReference type="EMBL" id="BBM53189.1"/>
    </source>
</evidence>
<name>A0A510KN91_9FUSO</name>
<keyword evidence="6 7" id="KW-0320">Glycogen biosynthesis</keyword>
<dbReference type="UniPathway" id="UPA00164"/>
<evidence type="ECO:0000256" key="6">
    <source>
        <dbReference type="ARBA" id="ARBA00023056"/>
    </source>
</evidence>
<dbReference type="GO" id="GO:0005978">
    <property type="term" value="P:glycogen biosynthetic process"/>
    <property type="evidence" value="ECO:0007669"/>
    <property type="project" value="UniProtKB-UniRule"/>
</dbReference>
<evidence type="ECO:0000256" key="3">
    <source>
        <dbReference type="ARBA" id="ARBA00010281"/>
    </source>
</evidence>
<dbReference type="GO" id="GO:0004373">
    <property type="term" value="F:alpha-1,4-glucan glucosyltransferase (UDP-glucose donor) activity"/>
    <property type="evidence" value="ECO:0007669"/>
    <property type="project" value="InterPro"/>
</dbReference>
<feature type="domain" description="Starch synthase catalytic" evidence="9">
    <location>
        <begin position="16"/>
        <end position="236"/>
    </location>
</feature>
<feature type="binding site" evidence="7">
    <location>
        <position position="29"/>
    </location>
    <ligand>
        <name>ADP-alpha-D-glucose</name>
        <dbReference type="ChEBI" id="CHEBI:57498"/>
    </ligand>
</feature>
<comment type="function">
    <text evidence="2 7">Synthesizes alpha-1,4-glucan chains using ADP-glucose.</text>
</comment>
<feature type="domain" description="Glycosyl transferase family 1" evidence="8">
    <location>
        <begin position="288"/>
        <end position="427"/>
    </location>
</feature>
<dbReference type="InterPro" id="IPR013534">
    <property type="entry name" value="Starch_synth_cat_dom"/>
</dbReference>
<dbReference type="NCBIfam" id="TIGR02095">
    <property type="entry name" value="glgA"/>
    <property type="match status" value="1"/>
</dbReference>
<proteinExistence type="inferred from homology"/>
<dbReference type="Pfam" id="PF00534">
    <property type="entry name" value="Glycos_transf_1"/>
    <property type="match status" value="1"/>
</dbReference>
<dbReference type="Pfam" id="PF08323">
    <property type="entry name" value="Glyco_transf_5"/>
    <property type="match status" value="1"/>
</dbReference>
<evidence type="ECO:0000259" key="9">
    <source>
        <dbReference type="Pfam" id="PF08323"/>
    </source>
</evidence>
<dbReference type="PANTHER" id="PTHR45825:SF11">
    <property type="entry name" value="ALPHA AMYLASE DOMAIN-CONTAINING PROTEIN"/>
    <property type="match status" value="1"/>
</dbReference>
<dbReference type="EMBL" id="AP019840">
    <property type="protein sequence ID" value="BBM53189.1"/>
    <property type="molecule type" value="Genomic_DNA"/>
</dbReference>
<dbReference type="PANTHER" id="PTHR45825">
    <property type="entry name" value="GRANULE-BOUND STARCH SYNTHASE 1, CHLOROPLASTIC/AMYLOPLASTIC"/>
    <property type="match status" value="1"/>
</dbReference>
<dbReference type="InterPro" id="IPR001296">
    <property type="entry name" value="Glyco_trans_1"/>
</dbReference>
<dbReference type="Gene3D" id="3.40.50.2000">
    <property type="entry name" value="Glycogen Phosphorylase B"/>
    <property type="match status" value="2"/>
</dbReference>
<dbReference type="Proteomes" id="UP000321378">
    <property type="component" value="Chromosome"/>
</dbReference>